<sequence length="144" mass="16232">MLFEKWFEKYMNSMVRIVAWSVQTVADSAVEILPLISGQPDVLEANDAEVVPEIQKLAMTHSVAAEVLFVKNIENVIEEKLPRSWDFAGVETVVKYTSRSMRTKWNIFVSDKNKGQFMKFNSNPPGFTNYLDGGLGTLIPVVSD</sequence>
<evidence type="ECO:0000313" key="1">
    <source>
        <dbReference type="EMBL" id="MCD9559524.1"/>
    </source>
</evidence>
<comment type="caution">
    <text evidence="1">The sequence shown here is derived from an EMBL/GenBank/DDBJ whole genome shotgun (WGS) entry which is preliminary data.</text>
</comment>
<accession>A0ABS8UKV5</accession>
<reference evidence="1 2" key="1">
    <citation type="journal article" date="2021" name="BMC Genomics">
        <title>Datura genome reveals duplications of psychoactive alkaloid biosynthetic genes and high mutation rate following tissue culture.</title>
        <authorList>
            <person name="Rajewski A."/>
            <person name="Carter-House D."/>
            <person name="Stajich J."/>
            <person name="Litt A."/>
        </authorList>
    </citation>
    <scope>NUCLEOTIDE SEQUENCE [LARGE SCALE GENOMIC DNA]</scope>
    <source>
        <strain evidence="1">AR-01</strain>
    </source>
</reference>
<evidence type="ECO:0000313" key="2">
    <source>
        <dbReference type="Proteomes" id="UP000823775"/>
    </source>
</evidence>
<dbReference type="Proteomes" id="UP000823775">
    <property type="component" value="Unassembled WGS sequence"/>
</dbReference>
<proteinExistence type="predicted"/>
<gene>
    <name evidence="1" type="ORF">HAX54_017524</name>
</gene>
<organism evidence="1 2">
    <name type="scientific">Datura stramonium</name>
    <name type="common">Jimsonweed</name>
    <name type="synonym">Common thornapple</name>
    <dbReference type="NCBI Taxonomy" id="4076"/>
    <lineage>
        <taxon>Eukaryota</taxon>
        <taxon>Viridiplantae</taxon>
        <taxon>Streptophyta</taxon>
        <taxon>Embryophyta</taxon>
        <taxon>Tracheophyta</taxon>
        <taxon>Spermatophyta</taxon>
        <taxon>Magnoliopsida</taxon>
        <taxon>eudicotyledons</taxon>
        <taxon>Gunneridae</taxon>
        <taxon>Pentapetalae</taxon>
        <taxon>asterids</taxon>
        <taxon>lamiids</taxon>
        <taxon>Solanales</taxon>
        <taxon>Solanaceae</taxon>
        <taxon>Solanoideae</taxon>
        <taxon>Datureae</taxon>
        <taxon>Datura</taxon>
    </lineage>
</organism>
<keyword evidence="2" id="KW-1185">Reference proteome</keyword>
<dbReference type="EMBL" id="JACEIK010002163">
    <property type="protein sequence ID" value="MCD9559524.1"/>
    <property type="molecule type" value="Genomic_DNA"/>
</dbReference>
<name>A0ABS8UKV5_DATST</name>
<protein>
    <submittedName>
        <fullName evidence="1">Uncharacterized protein</fullName>
    </submittedName>
</protein>